<feature type="signal peptide" evidence="1">
    <location>
        <begin position="1"/>
        <end position="20"/>
    </location>
</feature>
<reference evidence="2 3" key="1">
    <citation type="submission" date="2019-05" db="EMBL/GenBank/DDBJ databases">
        <title>Arcobacter sp. nov., isolated from sea sediment.</title>
        <authorList>
            <person name="Kim W."/>
        </authorList>
    </citation>
    <scope>NUCLEOTIDE SEQUENCE [LARGE SCALE GENOMIC DNA]</scope>
    <source>
        <strain evidence="2 3">CAU 1517</strain>
    </source>
</reference>
<organism evidence="2 3">
    <name type="scientific">Arcobacter arenosus</name>
    <dbReference type="NCBI Taxonomy" id="2576037"/>
    <lineage>
        <taxon>Bacteria</taxon>
        <taxon>Pseudomonadati</taxon>
        <taxon>Campylobacterota</taxon>
        <taxon>Epsilonproteobacteria</taxon>
        <taxon>Campylobacterales</taxon>
        <taxon>Arcobacteraceae</taxon>
        <taxon>Arcobacter</taxon>
    </lineage>
</organism>
<evidence type="ECO:0000313" key="3">
    <source>
        <dbReference type="Proteomes" id="UP000308901"/>
    </source>
</evidence>
<evidence type="ECO:0000256" key="1">
    <source>
        <dbReference type="SAM" id="SignalP"/>
    </source>
</evidence>
<keyword evidence="3" id="KW-1185">Reference proteome</keyword>
<keyword evidence="1" id="KW-0732">Signal</keyword>
<gene>
    <name evidence="2" type="ORF">FDK22_06035</name>
</gene>
<dbReference type="RefSeq" id="WP_138152009.1">
    <property type="nucleotide sequence ID" value="NZ_VANU01000002.1"/>
</dbReference>
<dbReference type="Proteomes" id="UP000308901">
    <property type="component" value="Unassembled WGS sequence"/>
</dbReference>
<proteinExistence type="predicted"/>
<dbReference type="EMBL" id="VANU01000002">
    <property type="protein sequence ID" value="TLP39426.1"/>
    <property type="molecule type" value="Genomic_DNA"/>
</dbReference>
<accession>A0A5R8Y2N0</accession>
<comment type="caution">
    <text evidence="2">The sequence shown here is derived from an EMBL/GenBank/DDBJ whole genome shotgun (WGS) entry which is preliminary data.</text>
</comment>
<feature type="chain" id="PRO_5024307607" evidence="1">
    <location>
        <begin position="21"/>
        <end position="91"/>
    </location>
</feature>
<evidence type="ECO:0000313" key="2">
    <source>
        <dbReference type="EMBL" id="TLP39426.1"/>
    </source>
</evidence>
<sequence length="91" mass="11178">MKKLLAMGLIIGLGVLSLNAKQFDRHYDNFIKVNPEIERISDFREKIRHNEIKIQKLWEKIQVLEQKNNRYFHKIKRIKEKNHHRRYGLLR</sequence>
<name>A0A5R8Y2N0_9BACT</name>
<protein>
    <submittedName>
        <fullName evidence="2">Uncharacterized protein</fullName>
    </submittedName>
</protein>
<dbReference type="AlphaFoldDB" id="A0A5R8Y2N0"/>